<dbReference type="PANTHER" id="PTHR45128">
    <property type="entry name" value="METHYLTRANSFERASE TYPE 11"/>
    <property type="match status" value="1"/>
</dbReference>
<dbReference type="PANTHER" id="PTHR45128:SF1">
    <property type="entry name" value="S-ADENOSYLMETHIONINE-DEPENDENT METHYLTRANSFERASE RV2258C"/>
    <property type="match status" value="1"/>
</dbReference>
<reference evidence="3" key="1">
    <citation type="submission" date="2019-02" db="EMBL/GenBank/DDBJ databases">
        <authorList>
            <person name="Pothier F.J."/>
        </authorList>
    </citation>
    <scope>NUCLEOTIDE SEQUENCE</scope>
    <source>
        <strain evidence="3">CI-1B</strain>
    </source>
</reference>
<protein>
    <submittedName>
        <fullName evidence="3">Demethylrebeccamycin-D-glucose O-methyltransferase</fullName>
        <ecNumber evidence="3">2.1.1.164</ecNumber>
    </submittedName>
</protein>
<dbReference type="InterPro" id="IPR041698">
    <property type="entry name" value="Methyltransf_25"/>
</dbReference>
<dbReference type="InterPro" id="IPR011990">
    <property type="entry name" value="TPR-like_helical_dom_sf"/>
</dbReference>
<dbReference type="InterPro" id="IPR053173">
    <property type="entry name" value="SAM-binding_MTase"/>
</dbReference>
<dbReference type="InterPro" id="IPR019734">
    <property type="entry name" value="TPR_rpt"/>
</dbReference>
<evidence type="ECO:0000313" key="4">
    <source>
        <dbReference type="Proteomes" id="UP000328092"/>
    </source>
</evidence>
<accession>A0A508TXE2</accession>
<dbReference type="PROSITE" id="PS50005">
    <property type="entry name" value="TPR"/>
    <property type="match status" value="1"/>
</dbReference>
<keyword evidence="3" id="KW-0808">Transferase</keyword>
<dbReference type="Proteomes" id="UP000328092">
    <property type="component" value="Unassembled WGS sequence"/>
</dbReference>
<gene>
    <name evidence="3" type="primary">rebM_4</name>
    <name evidence="3" type="ORF">CI1B_75960</name>
</gene>
<dbReference type="SMART" id="SM00028">
    <property type="entry name" value="TPR"/>
    <property type="match status" value="2"/>
</dbReference>
<dbReference type="GO" id="GO:0032259">
    <property type="term" value="P:methylation"/>
    <property type="evidence" value="ECO:0007669"/>
    <property type="project" value="UniProtKB-KW"/>
</dbReference>
<comment type="caution">
    <text evidence="3">The sequence shown here is derived from an EMBL/GenBank/DDBJ whole genome shotgun (WGS) entry which is preliminary data.</text>
</comment>
<evidence type="ECO:0000256" key="1">
    <source>
        <dbReference type="PROSITE-ProRule" id="PRU00339"/>
    </source>
</evidence>
<dbReference type="EMBL" id="CAADFC020000032">
    <property type="protein sequence ID" value="VIO78933.1"/>
    <property type="molecule type" value="Genomic_DNA"/>
</dbReference>
<dbReference type="Pfam" id="PF13649">
    <property type="entry name" value="Methyltransf_25"/>
    <property type="match status" value="1"/>
</dbReference>
<name>A0A508TXE2_9BRAD</name>
<dbReference type="InterPro" id="IPR029063">
    <property type="entry name" value="SAM-dependent_MTases_sf"/>
</dbReference>
<keyword evidence="4" id="KW-1185">Reference proteome</keyword>
<dbReference type="SUPFAM" id="SSF53335">
    <property type="entry name" value="S-adenosyl-L-methionine-dependent methyltransferases"/>
    <property type="match status" value="1"/>
</dbReference>
<evidence type="ECO:0000313" key="3">
    <source>
        <dbReference type="EMBL" id="VIO78933.1"/>
    </source>
</evidence>
<dbReference type="AlphaFoldDB" id="A0A508TXE2"/>
<dbReference type="Gene3D" id="1.25.40.10">
    <property type="entry name" value="Tetratricopeptide repeat domain"/>
    <property type="match status" value="1"/>
</dbReference>
<dbReference type="SUPFAM" id="SSF48452">
    <property type="entry name" value="TPR-like"/>
    <property type="match status" value="1"/>
</dbReference>
<feature type="repeat" description="TPR" evidence="1">
    <location>
        <begin position="99"/>
        <end position="132"/>
    </location>
</feature>
<dbReference type="Pfam" id="PF13181">
    <property type="entry name" value="TPR_8"/>
    <property type="match status" value="2"/>
</dbReference>
<dbReference type="RefSeq" id="WP_139864140.1">
    <property type="nucleotide sequence ID" value="NZ_CAADFC020000032.1"/>
</dbReference>
<dbReference type="EC" id="2.1.1.164" evidence="3"/>
<proteinExistence type="predicted"/>
<feature type="domain" description="Methyltransferase" evidence="2">
    <location>
        <begin position="375"/>
        <end position="470"/>
    </location>
</feature>
<evidence type="ECO:0000259" key="2">
    <source>
        <dbReference type="Pfam" id="PF13649"/>
    </source>
</evidence>
<dbReference type="CDD" id="cd02440">
    <property type="entry name" value="AdoMet_MTases"/>
    <property type="match status" value="1"/>
</dbReference>
<dbReference type="GO" id="GO:0102082">
    <property type="term" value="F:demethylrebeccamycin--D-glucose O-methyltransferase activity"/>
    <property type="evidence" value="ECO:0007669"/>
    <property type="project" value="UniProtKB-EC"/>
</dbReference>
<sequence>MNRKERRAAEKQRGASAGSANAPAFAAGIGIADLAAEASRLRTIGRIHEAQAICRDILAREPDHVQSLNLLGLIAQAAGDHRAAAKLFAKAIAADEVNAACHYNAGNSYQALGQRSKAAAHFSKALALGMEDKALAFILQSPVIAGYVGRIASKWPLAITAAELFGGESIAPLAKDLFLRCAMEATTLPSMQLELLLGHARAELLRLAGTPGKDRAAPDDDIVGFACALARQCFISEYAYAQTTAESGDADALRDRLLQNLASGATITPLALSVVAAYVPLHTLPTAETLLRRDWPASVAGLLRVQLREPLEEASDRAHIAALTPIEDSVSVQVMHQYQENPYPRWTINPLTAFAADQARGKIAPTAERQAELEILIAGCGTGSHAIQIAQVYPNARLLAVDISLTSLAYARRKTRELGLRNIDYAQADILELGTIGRSFDHIESVGVLHHLAEPTAGWRVLVSLLRPGGKMRIGLYSELARRVIVEARARIAARGYRATADDIRRCRQDIIREAEHWPMLIGARDFYSISGCRDLLFNVMEHRLTIPEIAAFLNDNGLSFQGFEPFDDPTVHEKFRKQFSGAADEANLEQWHRFEVDHPETFWDMYVFMAGKSAR</sequence>
<keyword evidence="1" id="KW-0802">TPR repeat</keyword>
<organism evidence="3 4">
    <name type="scientific">Bradyrhizobium ivorense</name>
    <dbReference type="NCBI Taxonomy" id="2511166"/>
    <lineage>
        <taxon>Bacteria</taxon>
        <taxon>Pseudomonadati</taxon>
        <taxon>Pseudomonadota</taxon>
        <taxon>Alphaproteobacteria</taxon>
        <taxon>Hyphomicrobiales</taxon>
        <taxon>Nitrobacteraceae</taxon>
        <taxon>Bradyrhizobium</taxon>
    </lineage>
</organism>
<keyword evidence="3" id="KW-0489">Methyltransferase</keyword>
<dbReference type="OrthoDB" id="649979at2"/>
<dbReference type="Gene3D" id="3.40.50.150">
    <property type="entry name" value="Vaccinia Virus protein VP39"/>
    <property type="match status" value="1"/>
</dbReference>